<comment type="caution">
    <text evidence="7">The sequence shown here is derived from an EMBL/GenBank/DDBJ whole genome shotgun (WGS) entry which is preliminary data.</text>
</comment>
<proteinExistence type="predicted"/>
<feature type="compositionally biased region" description="Basic and acidic residues" evidence="6">
    <location>
        <begin position="118"/>
        <end position="128"/>
    </location>
</feature>
<dbReference type="EMBL" id="CAJVOS010000049">
    <property type="protein sequence ID" value="CAG8195380.1"/>
    <property type="molecule type" value="Genomic_DNA"/>
</dbReference>
<evidence type="ECO:0000313" key="7">
    <source>
        <dbReference type="EMBL" id="CAG8195380.1"/>
    </source>
</evidence>
<keyword evidence="4" id="KW-0804">Transcription</keyword>
<dbReference type="PANTHER" id="PTHR47338:SF6">
    <property type="entry name" value="ZN(II)2CYS6 TRANSCRIPTION FACTOR (EUROFUNG)"/>
    <property type="match status" value="1"/>
</dbReference>
<protein>
    <recommendedName>
        <fullName evidence="9">Transcription factor domain-containing protein</fullName>
    </recommendedName>
</protein>
<keyword evidence="3" id="KW-0805">Transcription regulation</keyword>
<dbReference type="InterPro" id="IPR050815">
    <property type="entry name" value="TF_fung"/>
</dbReference>
<dbReference type="GO" id="GO:0046872">
    <property type="term" value="F:metal ion binding"/>
    <property type="evidence" value="ECO:0007669"/>
    <property type="project" value="UniProtKB-KW"/>
</dbReference>
<sequence length="572" mass="65951">MPRDPNRERMRARQACRNCRFVAGLGSRTQDMLSVSYPGRKRRGVLPKSQPVQLAFASNNHVTTISPIHQYEQNPLPDQSLNTVLIKKQDRLADLERKVELILNRKDEYSTGSAGGDLHSKRPKEPREGFSNFRPSESERMASVTPIDGPEYHVAHGNSPQGKEWDISRNRESAISKALVAHGIQLYFERFHRQPIWCFDPQDVANPSDIPTELLYSILELTSRLSNDQQFPRYGTLAKSSIFIRVSEGTADIEIIESLCLLSYSAFMDGNDRLGKSYLGMGFQLCQEFEIDQLPRSSIENSTSDRQKRSFWSLQSLEQFYGDQDGILSRLPDIWRPYYTSNVGKSLFPGNSTEISTASDIGIWMFSVHFGWAWSRVREYVSECSRNQLKEPWHLDSTYAKVLADMTQIENKVPLCHRYDKLKFYQRQPEEVQLHQNYWSPWLKLQFTWHAILTTINHPFLYITASQNHPSLAIPNTFWRRSSELVLLHATWTVRLIDMIQEKGIEVLDPFFAHAAAIAATVHIYFSCAPDPRLKQKSRLDYEKCRKFMATFSTVSHASERLVSPLFTIQRS</sequence>
<evidence type="ECO:0000256" key="6">
    <source>
        <dbReference type="SAM" id="MobiDB-lite"/>
    </source>
</evidence>
<keyword evidence="8" id="KW-1185">Reference proteome</keyword>
<dbReference type="GO" id="GO:0000981">
    <property type="term" value="F:DNA-binding transcription factor activity, RNA polymerase II-specific"/>
    <property type="evidence" value="ECO:0007669"/>
    <property type="project" value="InterPro"/>
</dbReference>
<evidence type="ECO:0000256" key="3">
    <source>
        <dbReference type="ARBA" id="ARBA00023015"/>
    </source>
</evidence>
<keyword evidence="5" id="KW-0539">Nucleus</keyword>
<evidence type="ECO:0000256" key="5">
    <source>
        <dbReference type="ARBA" id="ARBA00023242"/>
    </source>
</evidence>
<accession>A0A9W4I1K5</accession>
<evidence type="ECO:0008006" key="9">
    <source>
        <dbReference type="Google" id="ProtNLM"/>
    </source>
</evidence>
<reference evidence="7" key="1">
    <citation type="submission" date="2021-07" db="EMBL/GenBank/DDBJ databases">
        <authorList>
            <person name="Branca A.L. A."/>
        </authorList>
    </citation>
    <scope>NUCLEOTIDE SEQUENCE</scope>
</reference>
<dbReference type="OrthoDB" id="426882at2759"/>
<evidence type="ECO:0000256" key="1">
    <source>
        <dbReference type="ARBA" id="ARBA00004123"/>
    </source>
</evidence>
<dbReference type="AlphaFoldDB" id="A0A9W4I1K5"/>
<name>A0A9W4I1K5_PENOL</name>
<comment type="subcellular location">
    <subcellularLocation>
        <location evidence="1">Nucleus</location>
    </subcellularLocation>
</comment>
<gene>
    <name evidence="7" type="ORF">POLS_LOCUS7371</name>
</gene>
<dbReference type="CDD" id="cd12148">
    <property type="entry name" value="fungal_TF_MHR"/>
    <property type="match status" value="1"/>
</dbReference>
<dbReference type="PANTHER" id="PTHR47338">
    <property type="entry name" value="ZN(II)2CYS6 TRANSCRIPTION FACTOR (EUROFUNG)-RELATED"/>
    <property type="match status" value="1"/>
</dbReference>
<keyword evidence="2" id="KW-0479">Metal-binding</keyword>
<organism evidence="7 8">
    <name type="scientific">Penicillium olsonii</name>
    <dbReference type="NCBI Taxonomy" id="99116"/>
    <lineage>
        <taxon>Eukaryota</taxon>
        <taxon>Fungi</taxon>
        <taxon>Dikarya</taxon>
        <taxon>Ascomycota</taxon>
        <taxon>Pezizomycotina</taxon>
        <taxon>Eurotiomycetes</taxon>
        <taxon>Eurotiomycetidae</taxon>
        <taxon>Eurotiales</taxon>
        <taxon>Aspergillaceae</taxon>
        <taxon>Penicillium</taxon>
    </lineage>
</organism>
<evidence type="ECO:0000256" key="2">
    <source>
        <dbReference type="ARBA" id="ARBA00022723"/>
    </source>
</evidence>
<dbReference type="Proteomes" id="UP001153618">
    <property type="component" value="Unassembled WGS sequence"/>
</dbReference>
<evidence type="ECO:0000256" key="4">
    <source>
        <dbReference type="ARBA" id="ARBA00023163"/>
    </source>
</evidence>
<evidence type="ECO:0000313" key="8">
    <source>
        <dbReference type="Proteomes" id="UP001153618"/>
    </source>
</evidence>
<dbReference type="GO" id="GO:0005634">
    <property type="term" value="C:nucleus"/>
    <property type="evidence" value="ECO:0007669"/>
    <property type="project" value="UniProtKB-SubCell"/>
</dbReference>
<feature type="region of interest" description="Disordered" evidence="6">
    <location>
        <begin position="110"/>
        <end position="165"/>
    </location>
</feature>